<name>A0ACB6QSN8_9PLEO</name>
<accession>A0ACB6QSN8</accession>
<evidence type="ECO:0000313" key="1">
    <source>
        <dbReference type="EMBL" id="KAF2469916.1"/>
    </source>
</evidence>
<protein>
    <submittedName>
        <fullName evidence="1">SET domain-containing protein</fullName>
    </submittedName>
</protein>
<evidence type="ECO:0000313" key="2">
    <source>
        <dbReference type="Proteomes" id="UP000799755"/>
    </source>
</evidence>
<dbReference type="Proteomes" id="UP000799755">
    <property type="component" value="Unassembled WGS sequence"/>
</dbReference>
<dbReference type="EMBL" id="MU003510">
    <property type="protein sequence ID" value="KAF2469916.1"/>
    <property type="molecule type" value="Genomic_DNA"/>
</dbReference>
<organism evidence="1 2">
    <name type="scientific">Lindgomyces ingoldianus</name>
    <dbReference type="NCBI Taxonomy" id="673940"/>
    <lineage>
        <taxon>Eukaryota</taxon>
        <taxon>Fungi</taxon>
        <taxon>Dikarya</taxon>
        <taxon>Ascomycota</taxon>
        <taxon>Pezizomycotina</taxon>
        <taxon>Dothideomycetes</taxon>
        <taxon>Pleosporomycetidae</taxon>
        <taxon>Pleosporales</taxon>
        <taxon>Lindgomycetaceae</taxon>
        <taxon>Lindgomyces</taxon>
    </lineage>
</organism>
<reference evidence="1" key="1">
    <citation type="journal article" date="2020" name="Stud. Mycol.">
        <title>101 Dothideomycetes genomes: a test case for predicting lifestyles and emergence of pathogens.</title>
        <authorList>
            <person name="Haridas S."/>
            <person name="Albert R."/>
            <person name="Binder M."/>
            <person name="Bloem J."/>
            <person name="Labutti K."/>
            <person name="Salamov A."/>
            <person name="Andreopoulos B."/>
            <person name="Baker S."/>
            <person name="Barry K."/>
            <person name="Bills G."/>
            <person name="Bluhm B."/>
            <person name="Cannon C."/>
            <person name="Castanera R."/>
            <person name="Culley D."/>
            <person name="Daum C."/>
            <person name="Ezra D."/>
            <person name="Gonzalez J."/>
            <person name="Henrissat B."/>
            <person name="Kuo A."/>
            <person name="Liang C."/>
            <person name="Lipzen A."/>
            <person name="Lutzoni F."/>
            <person name="Magnuson J."/>
            <person name="Mondo S."/>
            <person name="Nolan M."/>
            <person name="Ohm R."/>
            <person name="Pangilinan J."/>
            <person name="Park H.-J."/>
            <person name="Ramirez L."/>
            <person name="Alfaro M."/>
            <person name="Sun H."/>
            <person name="Tritt A."/>
            <person name="Yoshinaga Y."/>
            <person name="Zwiers L.-H."/>
            <person name="Turgeon B."/>
            <person name="Goodwin S."/>
            <person name="Spatafora J."/>
            <person name="Crous P."/>
            <person name="Grigoriev I."/>
        </authorList>
    </citation>
    <scope>NUCLEOTIDE SEQUENCE</scope>
    <source>
        <strain evidence="1">ATCC 200398</strain>
    </source>
</reference>
<sequence>MSQDARHLIEIRPAPGKGLGLFTKERIPQGIRVLAESPIISILSNRNQCSSVFRAFKNLTTLQQTEFLTLCCRTPESLKRKVETELKRDWQQIPEIHRDIISIWSANTYVYYMYLLASRINHSCLPNLYYRFNENLDMGTFHAVRDIEKDEELTISYINATNHMKHQRQDDLESWGIECQCLACVDTDRNRRGEENRAKLYDLEQVLTSAPSYKACLQVAEKMAVIQRDEGLWTRDLGICYHTAAYYSLKLGNRKSALKWAEEEMKYNIMCMGADHPDSEEVILIVGRLRAWAEGSTPFHPSIMAWCDKYGY</sequence>
<proteinExistence type="predicted"/>
<keyword evidence="2" id="KW-1185">Reference proteome</keyword>
<gene>
    <name evidence="1" type="ORF">BDR25DRAFT_370563</name>
</gene>
<comment type="caution">
    <text evidence="1">The sequence shown here is derived from an EMBL/GenBank/DDBJ whole genome shotgun (WGS) entry which is preliminary data.</text>
</comment>